<feature type="region of interest" description="Disordered" evidence="1">
    <location>
        <begin position="598"/>
        <end position="622"/>
    </location>
</feature>
<dbReference type="Proteomes" id="UP001500962">
    <property type="component" value="Unassembled WGS sequence"/>
</dbReference>
<dbReference type="EMBL" id="CP095005">
    <property type="protein sequence ID" value="UOO93791.1"/>
    <property type="molecule type" value="Genomic_DNA"/>
</dbReference>
<sequence length="823" mass="84420">MPRNDSGNGRRENGQQSALPIDRRSYLVAAGAAVGLGGVAAREASAATERRGIRFDRVVDMVEDAGCDPTGGTPCDEALRAAAADNTLLKFPAGTYKLTEQNVVLGKTNLGFLGEGDVQFTVPAGFNEKALVVDNGTGLLFENIDLDLTADGATPGLHFGADDDLEVHDVEYIGQGIHPDSDPRDGGNGNPDVTNAFTPIVRSPDGTGNVSNVVAENDGLMGAYNAGDGRVGVWIGVTTQGTITLENCRFEGFPNNGLYCSRTNGVVRIEGGEFSNNDISQVRIGSEGSYVDGGTLTVDAGASASPNPNDMLNGRGVRLEVGSLDTAGPEVRNCDITIADVPHSGGGVVASGDIGSFAALDTRINVSPAGVRGVLAKDPTGGSYTTDPPYDGTLRNVSVTGAVGDTAAIELRKRPQSVIDGCCVQTDGDGVEIVDSDGAAVRNTTLNVAGQPVVTENATIDTAAISNGGRCPMPNDATASPDSFENTLTIEAAPGADYELAVSGTLESNASFGATDDPNDELTGSSASGQVGGGGRDSYTYTGTVTKLLLHGGVNLYHDGQPVDPADYLSNTVTIESQSNATYEITANDGIAKSEAMGAADPNDSISGRTATGQVGKGGRDSYAYPGEITDIAIDGDATVYHNGAVIDPDEFGVGGTLTIEGAPGADYEIEANESLERTTAANATVDPNDSVSGQRATGQVGGGGRDSYAFTSEITRLVLDGGANLYYGGKPVDPADYLPNTVTIESQSSATYEITTSDGIVKSAVVGPADPNDSINGRTAVGQVGKGGRDSYAYPGEITNIDIDGDATVYRNETVLETPEQL</sequence>
<evidence type="ECO:0000313" key="5">
    <source>
        <dbReference type="Proteomes" id="UP001500962"/>
    </source>
</evidence>
<gene>
    <name evidence="2" type="ORF">GCM10008985_29680</name>
    <name evidence="3" type="ORF">MUK72_07360</name>
</gene>
<protein>
    <recommendedName>
        <fullName evidence="6">Right-handed parallel beta-helix repeat-containing protein</fullName>
    </recommendedName>
</protein>
<evidence type="ECO:0000256" key="1">
    <source>
        <dbReference type="SAM" id="MobiDB-lite"/>
    </source>
</evidence>
<name>A0AAV3SKJ2_HALDO</name>
<evidence type="ECO:0000313" key="2">
    <source>
        <dbReference type="EMBL" id="GAA0470805.1"/>
    </source>
</evidence>
<dbReference type="InterPro" id="IPR006311">
    <property type="entry name" value="TAT_signal"/>
</dbReference>
<reference evidence="3" key="2">
    <citation type="submission" date="2022-04" db="EMBL/GenBank/DDBJ databases">
        <title>Sequencing and genomic assembly of Halococcus dombrowskii.</title>
        <authorList>
            <person name="Lim S.W."/>
            <person name="MacLea K.S."/>
        </authorList>
    </citation>
    <scope>NUCLEOTIDE SEQUENCE</scope>
    <source>
        <strain evidence="3">H4</strain>
    </source>
</reference>
<dbReference type="SUPFAM" id="SSF51126">
    <property type="entry name" value="Pectin lyase-like"/>
    <property type="match status" value="1"/>
</dbReference>
<dbReference type="AlphaFoldDB" id="A0AAV3SKJ2"/>
<dbReference type="EMBL" id="BAAADN010000047">
    <property type="protein sequence ID" value="GAA0470805.1"/>
    <property type="molecule type" value="Genomic_DNA"/>
</dbReference>
<dbReference type="RefSeq" id="WP_244698154.1">
    <property type="nucleotide sequence ID" value="NZ_BAAADN010000047.1"/>
</dbReference>
<organism evidence="2 5">
    <name type="scientific">Halococcus dombrowskii</name>
    <dbReference type="NCBI Taxonomy" id="179637"/>
    <lineage>
        <taxon>Archaea</taxon>
        <taxon>Methanobacteriati</taxon>
        <taxon>Methanobacteriota</taxon>
        <taxon>Stenosarchaea group</taxon>
        <taxon>Halobacteria</taxon>
        <taxon>Halobacteriales</taxon>
        <taxon>Halococcaceae</taxon>
        <taxon>Halococcus</taxon>
    </lineage>
</organism>
<evidence type="ECO:0000313" key="4">
    <source>
        <dbReference type="Proteomes" id="UP000830542"/>
    </source>
</evidence>
<accession>A0AAV3SKJ2</accession>
<proteinExistence type="predicted"/>
<feature type="region of interest" description="Disordered" evidence="1">
    <location>
        <begin position="685"/>
        <end position="705"/>
    </location>
</feature>
<dbReference type="PROSITE" id="PS51318">
    <property type="entry name" value="TAT"/>
    <property type="match status" value="1"/>
</dbReference>
<feature type="region of interest" description="Disordered" evidence="1">
    <location>
        <begin position="509"/>
        <end position="536"/>
    </location>
</feature>
<evidence type="ECO:0000313" key="3">
    <source>
        <dbReference type="EMBL" id="UOO93791.1"/>
    </source>
</evidence>
<feature type="compositionally biased region" description="Polar residues" evidence="1">
    <location>
        <begin position="604"/>
        <end position="613"/>
    </location>
</feature>
<reference evidence="2" key="1">
    <citation type="journal article" date="2014" name="Int. J. Syst. Evol. Microbiol.">
        <title>Complete genome sequence of Corynebacterium casei LMG S-19264T (=DSM 44701T), isolated from a smear-ripened cheese.</title>
        <authorList>
            <consortium name="US DOE Joint Genome Institute (JGI-PGF)"/>
            <person name="Walter F."/>
            <person name="Albersmeier A."/>
            <person name="Kalinowski J."/>
            <person name="Ruckert C."/>
        </authorList>
    </citation>
    <scope>NUCLEOTIDE SEQUENCE</scope>
    <source>
        <strain evidence="2">JCM 12289</strain>
    </source>
</reference>
<evidence type="ECO:0008006" key="6">
    <source>
        <dbReference type="Google" id="ProtNLM"/>
    </source>
</evidence>
<keyword evidence="4" id="KW-1185">Reference proteome</keyword>
<dbReference type="KEGG" id="hdo:MUK72_07360"/>
<dbReference type="InterPro" id="IPR011050">
    <property type="entry name" value="Pectin_lyase_fold/virulence"/>
</dbReference>
<dbReference type="GeneID" id="71761654"/>
<reference evidence="2" key="3">
    <citation type="submission" date="2023-12" db="EMBL/GenBank/DDBJ databases">
        <authorList>
            <person name="Sun Q."/>
            <person name="Inoue M."/>
        </authorList>
    </citation>
    <scope>NUCLEOTIDE SEQUENCE</scope>
    <source>
        <strain evidence="2">JCM 12289</strain>
    </source>
</reference>
<dbReference type="Proteomes" id="UP000830542">
    <property type="component" value="Chromosome"/>
</dbReference>